<dbReference type="Pfam" id="PF12537">
    <property type="entry name" value="GPHR_N"/>
    <property type="match status" value="1"/>
</dbReference>
<feature type="region of interest" description="Disordered" evidence="5">
    <location>
        <begin position="264"/>
        <end position="285"/>
    </location>
</feature>
<accession>V2X6V5</accession>
<feature type="transmembrane region" description="Helical" evidence="6">
    <location>
        <begin position="337"/>
        <end position="358"/>
    </location>
</feature>
<keyword evidence="4 6" id="KW-0472">Membrane</keyword>
<dbReference type="PANTHER" id="PTHR15948:SF0">
    <property type="entry name" value="GOLGI PH REGULATOR A-RELATED"/>
    <property type="match status" value="1"/>
</dbReference>
<evidence type="ECO:0000256" key="5">
    <source>
        <dbReference type="SAM" id="MobiDB-lite"/>
    </source>
</evidence>
<evidence type="ECO:0000256" key="3">
    <source>
        <dbReference type="ARBA" id="ARBA00022989"/>
    </source>
</evidence>
<dbReference type="GO" id="GO:0016020">
    <property type="term" value="C:membrane"/>
    <property type="evidence" value="ECO:0007669"/>
    <property type="project" value="UniProtKB-SubCell"/>
</dbReference>
<organism evidence="9 10">
    <name type="scientific">Moniliophthora roreri (strain MCA 2997)</name>
    <name type="common">Cocoa frosty pod rot fungus</name>
    <name type="synonym">Crinipellis roreri</name>
    <dbReference type="NCBI Taxonomy" id="1381753"/>
    <lineage>
        <taxon>Eukaryota</taxon>
        <taxon>Fungi</taxon>
        <taxon>Dikarya</taxon>
        <taxon>Basidiomycota</taxon>
        <taxon>Agaricomycotina</taxon>
        <taxon>Agaricomycetes</taxon>
        <taxon>Agaricomycetidae</taxon>
        <taxon>Agaricales</taxon>
        <taxon>Marasmiineae</taxon>
        <taxon>Marasmiaceae</taxon>
        <taxon>Moniliophthora</taxon>
    </lineage>
</organism>
<feature type="transmembrane region" description="Helical" evidence="6">
    <location>
        <begin position="167"/>
        <end position="186"/>
    </location>
</feature>
<sequence>MSVVFESSILVVLRSILFYSCRKFLIRSLYSDLQHIQTHIPPTPGPTTSDDEYIPLDTLPPPANSASIPRRKDSERPRALHSTISRAVFATCFSESCMLFVLLMAQGLEVFDARTRLINWKFSISFLLVTVLILTPLLISLVISLSQSSSSGSGSGAERARSGGRILTPRSFLTLLPLSIYLYLLSLIPLPPALSVAKTDLFMATLARLVVLGTIILGLLSGVGAIAGLEEYAGCFRREKSTPTTRDIEASERALAKVREDLQNRRDEVHRRAGSEGGSSGSSSWVSRVTSKFTGGDEYALEIKGLEALEYQMSLNLEDLRTRYERAKFASTFRGRVIGVFGKLFAAYCAVRIVSSIINLFTPKVLLSIVNKTDKPTQATNYPDLLTKLIGDILSLTSTAEEVDIEAIGSMMRQISLVLVGVIILNSLRIVLRGVTRALRVTSKNLGASLMLLLLAQLMGIYLLSTVVQLRASFPPPAGDAKENANLFSTIPEFQVFGTLFDGAFLSSAVVSGLFRWFRERIQGGEN</sequence>
<evidence type="ECO:0000313" key="9">
    <source>
        <dbReference type="EMBL" id="ESK89497.1"/>
    </source>
</evidence>
<dbReference type="KEGG" id="mrr:Moror_16100"/>
<dbReference type="HOGENOM" id="CLU_029388_1_0_1"/>
<feature type="domain" description="Abscisic acid G-protein coupled receptor-like" evidence="7">
    <location>
        <begin position="329"/>
        <end position="521"/>
    </location>
</feature>
<feature type="transmembrane region" description="Helical" evidence="6">
    <location>
        <begin position="494"/>
        <end position="518"/>
    </location>
</feature>
<dbReference type="InterPro" id="IPR015672">
    <property type="entry name" value="GPHR/GTG"/>
</dbReference>
<evidence type="ECO:0000313" key="10">
    <source>
        <dbReference type="Proteomes" id="UP000017559"/>
    </source>
</evidence>
<evidence type="ECO:0000259" key="7">
    <source>
        <dbReference type="Pfam" id="PF12430"/>
    </source>
</evidence>
<protein>
    <submittedName>
        <fullName evidence="9">G protein-coupled receptor 89</fullName>
    </submittedName>
</protein>
<dbReference type="Pfam" id="PF12430">
    <property type="entry name" value="ABA_GPCR"/>
    <property type="match status" value="1"/>
</dbReference>
<evidence type="ECO:0000259" key="8">
    <source>
        <dbReference type="Pfam" id="PF12537"/>
    </source>
</evidence>
<evidence type="ECO:0000256" key="4">
    <source>
        <dbReference type="ARBA" id="ARBA00023136"/>
    </source>
</evidence>
<keyword evidence="9" id="KW-0675">Receptor</keyword>
<keyword evidence="10" id="KW-1185">Reference proteome</keyword>
<proteinExistence type="predicted"/>
<keyword evidence="2 6" id="KW-0812">Transmembrane</keyword>
<name>V2X6V5_MONRO</name>
<keyword evidence="3 6" id="KW-1133">Transmembrane helix</keyword>
<dbReference type="InterPro" id="IPR025969">
    <property type="entry name" value="ABA_GPCR_dom"/>
</dbReference>
<reference evidence="9 10" key="1">
    <citation type="journal article" date="2014" name="BMC Genomics">
        <title>Genome and secretome analysis of the hemibiotrophic fungal pathogen, Moniliophthora roreri, which causes frosty pod rot disease of cacao: mechanisms of the biotrophic and necrotrophic phases.</title>
        <authorList>
            <person name="Meinhardt L.W."/>
            <person name="Costa G.G.L."/>
            <person name="Thomazella D.P.T."/>
            <person name="Teixeira P.J.P.L."/>
            <person name="Carazzolle M.F."/>
            <person name="Schuster S.C."/>
            <person name="Carlson J.E."/>
            <person name="Guiltinan M.J."/>
            <person name="Mieczkowski P."/>
            <person name="Farmer A."/>
            <person name="Ramaraj T."/>
            <person name="Crozier J."/>
            <person name="Davis R.E."/>
            <person name="Shao J."/>
            <person name="Melnick R.L."/>
            <person name="Pereira G.A.G."/>
            <person name="Bailey B.A."/>
        </authorList>
    </citation>
    <scope>NUCLEOTIDE SEQUENCE [LARGE SCALE GENOMIC DNA]</scope>
    <source>
        <strain evidence="9 10">MCA 2997</strain>
    </source>
</reference>
<gene>
    <name evidence="9" type="ORF">Moror_16100</name>
</gene>
<feature type="transmembrane region" description="Helical" evidence="6">
    <location>
        <begin position="84"/>
        <end position="104"/>
    </location>
</feature>
<feature type="transmembrane region" description="Helical" evidence="6">
    <location>
        <begin position="206"/>
        <end position="229"/>
    </location>
</feature>
<comment type="subcellular location">
    <subcellularLocation>
        <location evidence="1">Membrane</location>
        <topology evidence="1">Multi-pass membrane protein</topology>
    </subcellularLocation>
</comment>
<dbReference type="Proteomes" id="UP000017559">
    <property type="component" value="Unassembled WGS sequence"/>
</dbReference>
<evidence type="ECO:0000256" key="1">
    <source>
        <dbReference type="ARBA" id="ARBA00004141"/>
    </source>
</evidence>
<dbReference type="PANTHER" id="PTHR15948">
    <property type="entry name" value="G-PROTEIN COUPLED RECEPTOR 89-RELATED"/>
    <property type="match status" value="1"/>
</dbReference>
<dbReference type="OrthoDB" id="264392at2759"/>
<dbReference type="AlphaFoldDB" id="V2X6V5"/>
<comment type="caution">
    <text evidence="9">The sequence shown here is derived from an EMBL/GenBank/DDBJ whole genome shotgun (WGS) entry which is preliminary data.</text>
</comment>
<feature type="transmembrane region" description="Helical" evidence="6">
    <location>
        <begin position="452"/>
        <end position="474"/>
    </location>
</feature>
<dbReference type="InterPro" id="IPR022535">
    <property type="entry name" value="Golgi_pH-regulator_cons_dom"/>
</dbReference>
<dbReference type="STRING" id="1381753.V2X6V5"/>
<evidence type="ECO:0000256" key="2">
    <source>
        <dbReference type="ARBA" id="ARBA00022692"/>
    </source>
</evidence>
<evidence type="ECO:0000256" key="6">
    <source>
        <dbReference type="SAM" id="Phobius"/>
    </source>
</evidence>
<feature type="compositionally biased region" description="Basic and acidic residues" evidence="5">
    <location>
        <begin position="264"/>
        <end position="274"/>
    </location>
</feature>
<dbReference type="EMBL" id="AWSO01000557">
    <property type="protein sequence ID" value="ESK89497.1"/>
    <property type="molecule type" value="Genomic_DNA"/>
</dbReference>
<feature type="domain" description="Golgi pH regulator conserved" evidence="8">
    <location>
        <begin position="203"/>
        <end position="268"/>
    </location>
</feature>
<feature type="transmembrane region" description="Helical" evidence="6">
    <location>
        <begin position="415"/>
        <end position="432"/>
    </location>
</feature>
<feature type="transmembrane region" description="Helical" evidence="6">
    <location>
        <begin position="124"/>
        <end position="146"/>
    </location>
</feature>